<organism evidence="2">
    <name type="scientific">marine sediment metagenome</name>
    <dbReference type="NCBI Taxonomy" id="412755"/>
    <lineage>
        <taxon>unclassified sequences</taxon>
        <taxon>metagenomes</taxon>
        <taxon>ecological metagenomes</taxon>
    </lineage>
</organism>
<protein>
    <recommendedName>
        <fullName evidence="1">Methyltransferase domain-containing protein</fullName>
    </recommendedName>
</protein>
<dbReference type="SUPFAM" id="SSF53335">
    <property type="entry name" value="S-adenosyl-L-methionine-dependent methyltransferases"/>
    <property type="match status" value="1"/>
</dbReference>
<name>X0YNL8_9ZZZZ</name>
<proteinExistence type="predicted"/>
<dbReference type="AlphaFoldDB" id="X0YNL8"/>
<gene>
    <name evidence="2" type="ORF">S01H1_69228</name>
</gene>
<evidence type="ECO:0000259" key="1">
    <source>
        <dbReference type="Pfam" id="PF13649"/>
    </source>
</evidence>
<dbReference type="PANTHER" id="PTHR43591">
    <property type="entry name" value="METHYLTRANSFERASE"/>
    <property type="match status" value="1"/>
</dbReference>
<dbReference type="EMBL" id="BARS01045947">
    <property type="protein sequence ID" value="GAG38321.1"/>
    <property type="molecule type" value="Genomic_DNA"/>
</dbReference>
<comment type="caution">
    <text evidence="2">The sequence shown here is derived from an EMBL/GenBank/DDBJ whole genome shotgun (WGS) entry which is preliminary data.</text>
</comment>
<dbReference type="PANTHER" id="PTHR43591:SF24">
    <property type="entry name" value="2-METHOXY-6-POLYPRENYL-1,4-BENZOQUINOL METHYLASE, MITOCHONDRIAL"/>
    <property type="match status" value="1"/>
</dbReference>
<dbReference type="CDD" id="cd02440">
    <property type="entry name" value="AdoMet_MTases"/>
    <property type="match status" value="1"/>
</dbReference>
<accession>X0YNL8</accession>
<dbReference type="Pfam" id="PF13649">
    <property type="entry name" value="Methyltransf_25"/>
    <property type="match status" value="1"/>
</dbReference>
<evidence type="ECO:0000313" key="2">
    <source>
        <dbReference type="EMBL" id="GAG38321.1"/>
    </source>
</evidence>
<dbReference type="InterPro" id="IPR029063">
    <property type="entry name" value="SAM-dependent_MTases_sf"/>
</dbReference>
<dbReference type="Gene3D" id="3.40.50.150">
    <property type="entry name" value="Vaccinia Virus protein VP39"/>
    <property type="match status" value="1"/>
</dbReference>
<feature type="non-terminal residue" evidence="2">
    <location>
        <position position="144"/>
    </location>
</feature>
<feature type="domain" description="Methyltransferase" evidence="1">
    <location>
        <begin position="53"/>
        <end position="144"/>
    </location>
</feature>
<dbReference type="GO" id="GO:0008168">
    <property type="term" value="F:methyltransferase activity"/>
    <property type="evidence" value="ECO:0007669"/>
    <property type="project" value="TreeGrafter"/>
</dbReference>
<dbReference type="InterPro" id="IPR041698">
    <property type="entry name" value="Methyltransf_25"/>
</dbReference>
<sequence>MDRIPETGAMNDPDEVNSYDKLSKKFLGLVEKLFVNRAITLLKRSKLQENPKVLDVGTGTANIPIQFAHKVPTAHIIALDLSTNMLKKARSNIKEAGLENRIFIICADANQLPFKDESFQLVICHSIIHHLSNPLSSIHEIIRV</sequence>
<reference evidence="2" key="1">
    <citation type="journal article" date="2014" name="Front. Microbiol.">
        <title>High frequency of phylogenetically diverse reductive dehalogenase-homologous genes in deep subseafloor sedimentary metagenomes.</title>
        <authorList>
            <person name="Kawai M."/>
            <person name="Futagami T."/>
            <person name="Toyoda A."/>
            <person name="Takaki Y."/>
            <person name="Nishi S."/>
            <person name="Hori S."/>
            <person name="Arai W."/>
            <person name="Tsubouchi T."/>
            <person name="Morono Y."/>
            <person name="Uchiyama I."/>
            <person name="Ito T."/>
            <person name="Fujiyama A."/>
            <person name="Inagaki F."/>
            <person name="Takami H."/>
        </authorList>
    </citation>
    <scope>NUCLEOTIDE SEQUENCE</scope>
    <source>
        <strain evidence="2">Expedition CK06-06</strain>
    </source>
</reference>